<dbReference type="EMBL" id="GBXM01019549">
    <property type="protein sequence ID" value="JAH89028.1"/>
    <property type="molecule type" value="Transcribed_RNA"/>
</dbReference>
<accession>A0A0E9WHR5</accession>
<sequence>MPMKMFSPNAKQNSHDNHGRFSCVKKRKKRRRNLYHISDSRWRCLPIERATPVFDRSSLLRTVSKYISLIIQVVIVFLKPLKKKTEMPATYTAIYIPRFGRNSAESRTNVLTTQSRQRRFSCWCHAVQFSKSQTRNASVFNGQVVVLDTTVMLQSKCEDDSK</sequence>
<feature type="region of interest" description="Disordered" evidence="1">
    <location>
        <begin position="1"/>
        <end position="20"/>
    </location>
</feature>
<protein>
    <submittedName>
        <fullName evidence="2">Uncharacterized protein</fullName>
    </submittedName>
</protein>
<dbReference type="AlphaFoldDB" id="A0A0E9WHR5"/>
<evidence type="ECO:0000313" key="2">
    <source>
        <dbReference type="EMBL" id="JAH89028.1"/>
    </source>
</evidence>
<evidence type="ECO:0000256" key="1">
    <source>
        <dbReference type="SAM" id="MobiDB-lite"/>
    </source>
</evidence>
<name>A0A0E9WHR5_ANGAN</name>
<reference evidence="2" key="1">
    <citation type="submission" date="2014-11" db="EMBL/GenBank/DDBJ databases">
        <authorList>
            <person name="Amaro Gonzalez C."/>
        </authorList>
    </citation>
    <scope>NUCLEOTIDE SEQUENCE</scope>
</reference>
<proteinExistence type="predicted"/>
<organism evidence="2">
    <name type="scientific">Anguilla anguilla</name>
    <name type="common">European freshwater eel</name>
    <name type="synonym">Muraena anguilla</name>
    <dbReference type="NCBI Taxonomy" id="7936"/>
    <lineage>
        <taxon>Eukaryota</taxon>
        <taxon>Metazoa</taxon>
        <taxon>Chordata</taxon>
        <taxon>Craniata</taxon>
        <taxon>Vertebrata</taxon>
        <taxon>Euteleostomi</taxon>
        <taxon>Actinopterygii</taxon>
        <taxon>Neopterygii</taxon>
        <taxon>Teleostei</taxon>
        <taxon>Anguilliformes</taxon>
        <taxon>Anguillidae</taxon>
        <taxon>Anguilla</taxon>
    </lineage>
</organism>
<reference evidence="2" key="2">
    <citation type="journal article" date="2015" name="Fish Shellfish Immunol.">
        <title>Early steps in the European eel (Anguilla anguilla)-Vibrio vulnificus interaction in the gills: Role of the RtxA13 toxin.</title>
        <authorList>
            <person name="Callol A."/>
            <person name="Pajuelo D."/>
            <person name="Ebbesson L."/>
            <person name="Teles M."/>
            <person name="MacKenzie S."/>
            <person name="Amaro C."/>
        </authorList>
    </citation>
    <scope>NUCLEOTIDE SEQUENCE</scope>
</reference>